<keyword evidence="6" id="KW-0966">Cell projection</keyword>
<dbReference type="InterPro" id="IPR017585">
    <property type="entry name" value="SAF_FlgA"/>
</dbReference>
<protein>
    <recommendedName>
        <fullName evidence="4">Flagella basal body P-ring formation protein FlgA</fullName>
    </recommendedName>
</protein>
<comment type="function">
    <text evidence="4">Involved in the assembly process of the P-ring formation. It may associate with FlgF on the rod constituting a structure essential for the P-ring assembly or may act as a modulator protein for the P-ring assembly.</text>
</comment>
<evidence type="ECO:0000256" key="1">
    <source>
        <dbReference type="ARBA" id="ARBA00004418"/>
    </source>
</evidence>
<dbReference type="OrthoDB" id="7619725at2"/>
<gene>
    <name evidence="6" type="ORF">TRP8649_00207</name>
</gene>
<feature type="signal peptide" evidence="4">
    <location>
        <begin position="1"/>
        <end position="18"/>
    </location>
</feature>
<dbReference type="Gene3D" id="2.30.30.760">
    <property type="match status" value="1"/>
</dbReference>
<dbReference type="RefSeq" id="WP_099241767.1">
    <property type="nucleotide sequence ID" value="NZ_FXXP01000001.1"/>
</dbReference>
<evidence type="ECO:0000313" key="7">
    <source>
        <dbReference type="Proteomes" id="UP000225972"/>
    </source>
</evidence>
<comment type="subcellular location">
    <subcellularLocation>
        <location evidence="1 4">Periplasm</location>
    </subcellularLocation>
</comment>
<evidence type="ECO:0000256" key="4">
    <source>
        <dbReference type="RuleBase" id="RU362063"/>
    </source>
</evidence>
<keyword evidence="6" id="KW-0969">Cilium</keyword>
<dbReference type="EMBL" id="FXXP01000001">
    <property type="protein sequence ID" value="SMX26134.1"/>
    <property type="molecule type" value="Genomic_DNA"/>
</dbReference>
<accession>A0A238J7D8</accession>
<dbReference type="InterPro" id="IPR039246">
    <property type="entry name" value="Flagellar_FlgA"/>
</dbReference>
<keyword evidence="4" id="KW-1005">Bacterial flagellum biogenesis</keyword>
<dbReference type="GO" id="GO:0044780">
    <property type="term" value="P:bacterial-type flagellum assembly"/>
    <property type="evidence" value="ECO:0007669"/>
    <property type="project" value="InterPro"/>
</dbReference>
<evidence type="ECO:0000259" key="5">
    <source>
        <dbReference type="SMART" id="SM00858"/>
    </source>
</evidence>
<keyword evidence="6" id="KW-0282">Flagellum</keyword>
<name>A0A238J7D8_9RHOB</name>
<evidence type="ECO:0000313" key="6">
    <source>
        <dbReference type="EMBL" id="SMX26134.1"/>
    </source>
</evidence>
<feature type="domain" description="SAF" evidence="5">
    <location>
        <begin position="18"/>
        <end position="76"/>
    </location>
</feature>
<dbReference type="Proteomes" id="UP000225972">
    <property type="component" value="Unassembled WGS sequence"/>
</dbReference>
<comment type="similarity">
    <text evidence="4">Belongs to the FlgA family.</text>
</comment>
<dbReference type="SMART" id="SM00858">
    <property type="entry name" value="SAF"/>
    <property type="match status" value="1"/>
</dbReference>
<dbReference type="Pfam" id="PF13144">
    <property type="entry name" value="ChapFlgA"/>
    <property type="match status" value="1"/>
</dbReference>
<dbReference type="NCBIfam" id="TIGR03170">
    <property type="entry name" value="flgA_cterm"/>
    <property type="match status" value="1"/>
</dbReference>
<keyword evidence="2 4" id="KW-0732">Signal</keyword>
<proteinExistence type="inferred from homology"/>
<organism evidence="6 7">
    <name type="scientific">Pelagimonas phthalicica</name>
    <dbReference type="NCBI Taxonomy" id="1037362"/>
    <lineage>
        <taxon>Bacteria</taxon>
        <taxon>Pseudomonadati</taxon>
        <taxon>Pseudomonadota</taxon>
        <taxon>Alphaproteobacteria</taxon>
        <taxon>Rhodobacterales</taxon>
        <taxon>Roseobacteraceae</taxon>
        <taxon>Pelagimonas</taxon>
    </lineage>
</organism>
<dbReference type="GO" id="GO:0042597">
    <property type="term" value="C:periplasmic space"/>
    <property type="evidence" value="ECO:0007669"/>
    <property type="project" value="UniProtKB-SubCell"/>
</dbReference>
<dbReference type="AlphaFoldDB" id="A0A238J7D8"/>
<feature type="chain" id="PRO_5011830493" description="Flagella basal body P-ring formation protein FlgA" evidence="4">
    <location>
        <begin position="19"/>
        <end position="139"/>
    </location>
</feature>
<reference evidence="7" key="1">
    <citation type="submission" date="2017-05" db="EMBL/GenBank/DDBJ databases">
        <authorList>
            <person name="Rodrigo-Torres L."/>
            <person name="Arahal R. D."/>
            <person name="Lucena T."/>
        </authorList>
    </citation>
    <scope>NUCLEOTIDE SEQUENCE [LARGE SCALE GENOMIC DNA]</scope>
    <source>
        <strain evidence="7">CECT 8649</strain>
    </source>
</reference>
<dbReference type="PANTHER" id="PTHR36307">
    <property type="entry name" value="FLAGELLA BASAL BODY P-RING FORMATION PROTEIN FLGA"/>
    <property type="match status" value="1"/>
</dbReference>
<evidence type="ECO:0000256" key="2">
    <source>
        <dbReference type="ARBA" id="ARBA00022729"/>
    </source>
</evidence>
<dbReference type="PANTHER" id="PTHR36307:SF1">
    <property type="entry name" value="FLAGELLA BASAL BODY P-RING FORMATION PROTEIN FLGA"/>
    <property type="match status" value="1"/>
</dbReference>
<evidence type="ECO:0000256" key="3">
    <source>
        <dbReference type="ARBA" id="ARBA00022764"/>
    </source>
</evidence>
<dbReference type="Gene3D" id="3.90.1210.10">
    <property type="entry name" value="Antifreeze-like/N-acetylneuraminic acid synthase C-terminal domain"/>
    <property type="match status" value="1"/>
</dbReference>
<sequence length="139" mass="15039">MRWGFAICLLLLGNLAWADTIVATRSIRPQQIITAEDVRVDPSDVQGAHAYLGEVIGQEARVAIYPGRAVMLGQVGRPALVERNQMVELVFAKGGLRIVAEGRALARGGVGERIRVMNIDSRTVLFGTISENGTVLVSR</sequence>
<dbReference type="CDD" id="cd11614">
    <property type="entry name" value="SAF_CpaB_FlgA_like"/>
    <property type="match status" value="1"/>
</dbReference>
<keyword evidence="3 4" id="KW-0574">Periplasm</keyword>
<dbReference type="InterPro" id="IPR013974">
    <property type="entry name" value="SAF"/>
</dbReference>
<keyword evidence="7" id="KW-1185">Reference proteome</keyword>